<dbReference type="Proteomes" id="UP000008207">
    <property type="component" value="Chromosome"/>
</dbReference>
<dbReference type="InterPro" id="IPR049625">
    <property type="entry name" value="Glyco_transf_61_cat"/>
</dbReference>
<dbReference type="Pfam" id="PF04577">
    <property type="entry name" value="Glyco_transf_61"/>
    <property type="match status" value="1"/>
</dbReference>
<evidence type="ECO:0000313" key="2">
    <source>
        <dbReference type="EMBL" id="ACL60304.1"/>
    </source>
</evidence>
<protein>
    <submittedName>
        <fullName evidence="2">Capsular polysaccharide biosynthesis protein-like protein</fullName>
    </submittedName>
</protein>
<dbReference type="HOGENOM" id="CLU_048258_0_0_5"/>
<dbReference type="GO" id="GO:0016757">
    <property type="term" value="F:glycosyltransferase activity"/>
    <property type="evidence" value="ECO:0007669"/>
    <property type="project" value="InterPro"/>
</dbReference>
<reference evidence="2 3" key="1">
    <citation type="submission" date="2009-01" db="EMBL/GenBank/DDBJ databases">
        <title>Complete sequence of chromosome of Methylobacterium nodulans ORS 2060.</title>
        <authorList>
            <consortium name="US DOE Joint Genome Institute"/>
            <person name="Lucas S."/>
            <person name="Copeland A."/>
            <person name="Lapidus A."/>
            <person name="Glavina del Rio T."/>
            <person name="Dalin E."/>
            <person name="Tice H."/>
            <person name="Bruce D."/>
            <person name="Goodwin L."/>
            <person name="Pitluck S."/>
            <person name="Sims D."/>
            <person name="Brettin T."/>
            <person name="Detter J.C."/>
            <person name="Han C."/>
            <person name="Larimer F."/>
            <person name="Land M."/>
            <person name="Hauser L."/>
            <person name="Kyrpides N."/>
            <person name="Ivanova N."/>
            <person name="Marx C.J."/>
            <person name="Richardson P."/>
        </authorList>
    </citation>
    <scope>NUCLEOTIDE SEQUENCE [LARGE SCALE GENOMIC DNA]</scope>
    <source>
        <strain evidence="3">LMG 21967 / CNCM I-2342 / ORS 2060</strain>
    </source>
</reference>
<gene>
    <name evidence="2" type="ordered locus">Mnod_5460</name>
</gene>
<evidence type="ECO:0000259" key="1">
    <source>
        <dbReference type="Pfam" id="PF04577"/>
    </source>
</evidence>
<dbReference type="STRING" id="460265.Mnod_5460"/>
<dbReference type="AlphaFoldDB" id="B8IMW1"/>
<evidence type="ECO:0000313" key="3">
    <source>
        <dbReference type="Proteomes" id="UP000008207"/>
    </source>
</evidence>
<dbReference type="EMBL" id="CP001349">
    <property type="protein sequence ID" value="ACL60304.1"/>
    <property type="molecule type" value="Genomic_DNA"/>
</dbReference>
<feature type="domain" description="Glycosyltransferase 61 catalytic" evidence="1">
    <location>
        <begin position="82"/>
        <end position="257"/>
    </location>
</feature>
<dbReference type="KEGG" id="mno:Mnod_5460"/>
<dbReference type="eggNOG" id="COG4421">
    <property type="taxonomic scope" value="Bacteria"/>
</dbReference>
<accession>B8IMW1</accession>
<proteinExistence type="predicted"/>
<sequence>MGRRLRRCRELWGESTLVEARPALRIIEDAIYAPPDGAGRWGVFAGGQRIAGAGDGTSASLPPPEPAPEATYLFVGALAPHYGHFIVDTLARLWPLLVWEGPRPRLLAFTPVPAGGADYAAAILGQLGVRPEDVSCFYQPMRLPRLLVPDPAFKEQAFVHRVFGDLCRAVGRSFWDGERLERPVYLSKTRLSSGIARIANEEAIVEELDRRGVEIVSPETLPFADQVRLFSTHRIVMGSTGSAFHTSAFAAPGRRLIGLNWMPRLHANFALIDGVSGHAAKYYFPVGTRYAAEGDTFHFGWLVRDPKQVAAELLARAEAFDRLDALDAEAEGLLATALDRAGDLAAELRDRIARHLRTATERLRP</sequence>
<dbReference type="RefSeq" id="WP_015931911.1">
    <property type="nucleotide sequence ID" value="NC_011894.1"/>
</dbReference>
<name>B8IMW1_METNO</name>
<keyword evidence="3" id="KW-1185">Reference proteome</keyword>
<organism evidence="2 3">
    <name type="scientific">Methylobacterium nodulans (strain LMG 21967 / CNCM I-2342 / ORS 2060)</name>
    <dbReference type="NCBI Taxonomy" id="460265"/>
    <lineage>
        <taxon>Bacteria</taxon>
        <taxon>Pseudomonadati</taxon>
        <taxon>Pseudomonadota</taxon>
        <taxon>Alphaproteobacteria</taxon>
        <taxon>Hyphomicrobiales</taxon>
        <taxon>Methylobacteriaceae</taxon>
        <taxon>Methylobacterium</taxon>
    </lineage>
</organism>